<dbReference type="RefSeq" id="WP_074840157.1">
    <property type="nucleotide sequence ID" value="NZ_FNYY01000032.1"/>
</dbReference>
<reference evidence="1 2" key="1">
    <citation type="submission" date="2016-10" db="EMBL/GenBank/DDBJ databases">
        <authorList>
            <person name="Varghese N."/>
            <person name="Submissions S."/>
        </authorList>
    </citation>
    <scope>NUCLEOTIDE SEQUENCE [LARGE SCALE GENOMIC DNA]</scope>
    <source>
        <strain evidence="1 2">FF3</strain>
    </source>
</reference>
<keyword evidence="2" id="KW-1185">Reference proteome</keyword>
<proteinExistence type="predicted"/>
<protein>
    <submittedName>
        <fullName evidence="1">Uncharacterized protein</fullName>
    </submittedName>
</protein>
<evidence type="ECO:0000313" key="1">
    <source>
        <dbReference type="EMBL" id="SEK10300.1"/>
    </source>
</evidence>
<comment type="caution">
    <text evidence="1">The sequence shown here is derived from an EMBL/GenBank/DDBJ whole genome shotgun (WGS) entry which is preliminary data.</text>
</comment>
<organism evidence="1 2">
    <name type="scientific">Marinovum algicola</name>
    <dbReference type="NCBI Taxonomy" id="42444"/>
    <lineage>
        <taxon>Bacteria</taxon>
        <taxon>Pseudomonadati</taxon>
        <taxon>Pseudomonadota</taxon>
        <taxon>Alphaproteobacteria</taxon>
        <taxon>Rhodobacterales</taxon>
        <taxon>Roseobacteraceae</taxon>
        <taxon>Marinovum</taxon>
    </lineage>
</organism>
<dbReference type="EMBL" id="FNYY01000032">
    <property type="protein sequence ID" value="SEK10300.1"/>
    <property type="molecule type" value="Genomic_DNA"/>
</dbReference>
<accession>A0A975ZQZ7</accession>
<sequence>MHDPQTLESLRDFGQKHLSALETLLSANDSGTWGERLRGWLTSCMLSPDAALRQDLLESAVVDLVTLELACQAYAPEEGGLRLTDRGGTVRARQVLAELLLVLGERKPKMARKLASLARSSRNERLGQIRSLIAART</sequence>
<gene>
    <name evidence="1" type="ORF">SAMN04487940_13235</name>
</gene>
<dbReference type="Proteomes" id="UP000182932">
    <property type="component" value="Unassembled WGS sequence"/>
</dbReference>
<name>A0A975ZQZ7_9RHOB</name>
<dbReference type="GeneID" id="80821044"/>
<dbReference type="AlphaFoldDB" id="A0A975ZQZ7"/>
<evidence type="ECO:0000313" key="2">
    <source>
        <dbReference type="Proteomes" id="UP000182932"/>
    </source>
</evidence>